<evidence type="ECO:0000256" key="2">
    <source>
        <dbReference type="SAM" id="Phobius"/>
    </source>
</evidence>
<dbReference type="PANTHER" id="PTHR43318">
    <property type="entry name" value="UDP-N-ACETYLGLUCOSAMINE 4,6-DEHYDRATASE"/>
    <property type="match status" value="1"/>
</dbReference>
<accession>A0A0S7BKY2</accession>
<feature type="transmembrane region" description="Helical" evidence="2">
    <location>
        <begin position="78"/>
        <end position="99"/>
    </location>
</feature>
<dbReference type="Pfam" id="PF13727">
    <property type="entry name" value="CoA_binding_3"/>
    <property type="match status" value="1"/>
</dbReference>
<dbReference type="PANTHER" id="PTHR43318:SF1">
    <property type="entry name" value="POLYSACCHARIDE BIOSYNTHESIS PROTEIN EPSC-RELATED"/>
    <property type="match status" value="1"/>
</dbReference>
<dbReference type="CDD" id="cd05237">
    <property type="entry name" value="UDP_invert_4-6DH_SDR_e"/>
    <property type="match status" value="1"/>
</dbReference>
<feature type="domain" description="Polysaccharide biosynthesis protein CapD-like" evidence="3">
    <location>
        <begin position="290"/>
        <end position="572"/>
    </location>
</feature>
<feature type="transmembrane region" description="Helical" evidence="2">
    <location>
        <begin position="12"/>
        <end position="30"/>
    </location>
</feature>
<evidence type="ECO:0000313" key="4">
    <source>
        <dbReference type="EMBL" id="GAP15206.1"/>
    </source>
</evidence>
<keyword evidence="2" id="KW-0472">Membrane</keyword>
<evidence type="ECO:0000256" key="1">
    <source>
        <dbReference type="ARBA" id="ARBA00007430"/>
    </source>
</evidence>
<reference evidence="4" key="1">
    <citation type="submission" date="2015-07" db="EMBL/GenBank/DDBJ databases">
        <title>Draft Genome Sequences of Anaerolinea thermolimosa IMO-1, Bellilinea caldifistulae GOMI-1, Leptolinea tardivitalis YMTK-2, Levilinea saccharolytica KIBI-1,Longilinea arvoryzae KOME-1, Previously Described as Members of the Anaerolineaceae (Chloroflexi).</title>
        <authorList>
            <person name="Sekiguchi Y."/>
            <person name="Ohashi A."/>
            <person name="Matsuura N."/>
            <person name="Tourlousse M.D."/>
        </authorList>
    </citation>
    <scope>NUCLEOTIDE SEQUENCE [LARGE SCALE GENOMIC DNA]</scope>
    <source>
        <strain evidence="4">KOME-1</strain>
    </source>
</reference>
<dbReference type="InterPro" id="IPR003869">
    <property type="entry name" value="Polysac_CapD-like"/>
</dbReference>
<keyword evidence="2" id="KW-1133">Transmembrane helix</keyword>
<evidence type="ECO:0000313" key="5">
    <source>
        <dbReference type="Proteomes" id="UP000055060"/>
    </source>
</evidence>
<evidence type="ECO:0000259" key="3">
    <source>
        <dbReference type="Pfam" id="PF02719"/>
    </source>
</evidence>
<gene>
    <name evidence="4" type="ORF">LARV_02988</name>
</gene>
<name>A0A0S7BKY2_9CHLR</name>
<dbReference type="EMBL" id="DF967972">
    <property type="protein sequence ID" value="GAP15206.1"/>
    <property type="molecule type" value="Genomic_DNA"/>
</dbReference>
<dbReference type="SUPFAM" id="SSF51735">
    <property type="entry name" value="NAD(P)-binding Rossmann-fold domains"/>
    <property type="match status" value="2"/>
</dbReference>
<sequence>MKAKPTIRSRYILLGDILLIVASAMGSYALRLELGAAFLQYLPTIYWLIGVSVIIKPLFFQYFGLYRRMWKYASVRELTLIVFAVTTSSLVVSVLLISLHSLGVFAGLSRSALAIDWLLTILLCGGFRLALRVLAENASLNVNKSQAKRALIVGAGDAGALVVRELQRSSQINLTAAGFLDDNPTKQRQQIYGIPVVGTITDLAHVLDNQHIDEVIIAIPSAPGRIIRMVSDICRLKGIPFRTMPGIYELLGGKVSVSRLRDVDITDLLRREPARIRDEEIGETLNGRVVMVTGAGGSIGRELCRQIARWGPAELLMLGHGENSIFETLLDLQESFPGLPIQPLICDVRDRDRLENLMNKYQPQVVFHAAAHKHVPMMEKNIEEAVSNNILGTRNLVDLSVSHGVERLVMISTDKAIRPVNVMGGTKRIGEMIVLDAAARSGLAYSVVRFGNVLGSRGSVVPIFKRQIARGGPITITHPDMRRYFMTIPEAVYLVLQSASLGQGGETYVLNMGQQIRILDLAEDLIRLSGLTPGRDIEIVFTGVRPGEKLSEDLWDEGCTFQPTPHPDIFRLDAQEELHGEKLRRAVEELGRLAREGDATSVVRMLDDLIPGSEIRCTPPPELTAID</sequence>
<comment type="similarity">
    <text evidence="1">Belongs to the polysaccharide synthase family.</text>
</comment>
<dbReference type="Gene3D" id="3.40.50.720">
    <property type="entry name" value="NAD(P)-binding Rossmann-like Domain"/>
    <property type="match status" value="2"/>
</dbReference>
<keyword evidence="5" id="KW-1185">Reference proteome</keyword>
<dbReference type="OrthoDB" id="9803111at2"/>
<dbReference type="InterPro" id="IPR036291">
    <property type="entry name" value="NAD(P)-bd_dom_sf"/>
</dbReference>
<protein>
    <submittedName>
        <fullName evidence="4">Predicted nucleoside-diphosphate sugar epimerases</fullName>
    </submittedName>
</protein>
<dbReference type="RefSeq" id="WP_075074396.1">
    <property type="nucleotide sequence ID" value="NZ_DF967972.1"/>
</dbReference>
<dbReference type="InterPro" id="IPR051203">
    <property type="entry name" value="Polysaccharide_Synthase-Rel"/>
</dbReference>
<organism evidence="4">
    <name type="scientific">Longilinea arvoryzae</name>
    <dbReference type="NCBI Taxonomy" id="360412"/>
    <lineage>
        <taxon>Bacteria</taxon>
        <taxon>Bacillati</taxon>
        <taxon>Chloroflexota</taxon>
        <taxon>Anaerolineae</taxon>
        <taxon>Anaerolineales</taxon>
        <taxon>Anaerolineaceae</taxon>
        <taxon>Longilinea</taxon>
    </lineage>
</organism>
<keyword evidence="2" id="KW-0812">Transmembrane</keyword>
<feature type="transmembrane region" description="Helical" evidence="2">
    <location>
        <begin position="45"/>
        <end position="66"/>
    </location>
</feature>
<dbReference type="STRING" id="360412.LARV_02988"/>
<dbReference type="AlphaFoldDB" id="A0A0S7BKY2"/>
<dbReference type="Pfam" id="PF02719">
    <property type="entry name" value="Polysacc_synt_2"/>
    <property type="match status" value="1"/>
</dbReference>
<dbReference type="Proteomes" id="UP000055060">
    <property type="component" value="Unassembled WGS sequence"/>
</dbReference>
<proteinExistence type="inferred from homology"/>